<name>A0ABW1IBT8_9PSEU</name>
<gene>
    <name evidence="1" type="ORF">ACFQH9_23135</name>
</gene>
<proteinExistence type="predicted"/>
<protein>
    <submittedName>
        <fullName evidence="1">Uncharacterized protein</fullName>
    </submittedName>
</protein>
<organism evidence="1 2">
    <name type="scientific">Pseudonocardia lutea</name>
    <dbReference type="NCBI Taxonomy" id="2172015"/>
    <lineage>
        <taxon>Bacteria</taxon>
        <taxon>Bacillati</taxon>
        <taxon>Actinomycetota</taxon>
        <taxon>Actinomycetes</taxon>
        <taxon>Pseudonocardiales</taxon>
        <taxon>Pseudonocardiaceae</taxon>
        <taxon>Pseudonocardia</taxon>
    </lineage>
</organism>
<reference evidence="2" key="1">
    <citation type="journal article" date="2019" name="Int. J. Syst. Evol. Microbiol.">
        <title>The Global Catalogue of Microorganisms (GCM) 10K type strain sequencing project: providing services to taxonomists for standard genome sequencing and annotation.</title>
        <authorList>
            <consortium name="The Broad Institute Genomics Platform"/>
            <consortium name="The Broad Institute Genome Sequencing Center for Infectious Disease"/>
            <person name="Wu L."/>
            <person name="Ma J."/>
        </authorList>
    </citation>
    <scope>NUCLEOTIDE SEQUENCE [LARGE SCALE GENOMIC DNA]</scope>
    <source>
        <strain evidence="2">CGMCC 4.7397</strain>
    </source>
</reference>
<comment type="caution">
    <text evidence="1">The sequence shown here is derived from an EMBL/GenBank/DDBJ whole genome shotgun (WGS) entry which is preliminary data.</text>
</comment>
<accession>A0ABW1IBT8</accession>
<sequence>MTILATAPQRAPRTLDDLFADALRDAERMAPGLLLLAFDGSDEVEADARRLLTTDPGCAFVHFTVHREDGEVVVEVRAPESRPEILEALVVRAMSAGR</sequence>
<evidence type="ECO:0000313" key="2">
    <source>
        <dbReference type="Proteomes" id="UP001596119"/>
    </source>
</evidence>
<evidence type="ECO:0000313" key="1">
    <source>
        <dbReference type="EMBL" id="MFC5951166.1"/>
    </source>
</evidence>
<dbReference type="RefSeq" id="WP_379568858.1">
    <property type="nucleotide sequence ID" value="NZ_JBHSQK010000065.1"/>
</dbReference>
<dbReference type="EMBL" id="JBHSQK010000065">
    <property type="protein sequence ID" value="MFC5951166.1"/>
    <property type="molecule type" value="Genomic_DNA"/>
</dbReference>
<keyword evidence="2" id="KW-1185">Reference proteome</keyword>
<dbReference type="Proteomes" id="UP001596119">
    <property type="component" value="Unassembled WGS sequence"/>
</dbReference>